<dbReference type="EMBL" id="RRCH01000021">
    <property type="protein sequence ID" value="RRJ30583.1"/>
    <property type="molecule type" value="Genomic_DNA"/>
</dbReference>
<dbReference type="Pfam" id="PF04007">
    <property type="entry name" value="DUF354"/>
    <property type="match status" value="1"/>
</dbReference>
<dbReference type="RefSeq" id="WP_124954956.1">
    <property type="nucleotide sequence ID" value="NZ_RRCH01000021.1"/>
</dbReference>
<dbReference type="Proteomes" id="UP000282322">
    <property type="component" value="Unassembled WGS sequence"/>
</dbReference>
<comment type="caution">
    <text evidence="1">The sequence shown here is derived from an EMBL/GenBank/DDBJ whole genome shotgun (WGS) entry which is preliminary data.</text>
</comment>
<dbReference type="OrthoDB" id="185087at2157"/>
<gene>
    <name evidence="1" type="ORF">EIK79_09755</name>
</gene>
<dbReference type="PANTHER" id="PTHR39662:SF1">
    <property type="entry name" value="DUF354 DOMAIN-CONTAINING PROTEIN"/>
    <property type="match status" value="1"/>
</dbReference>
<evidence type="ECO:0000313" key="1">
    <source>
        <dbReference type="EMBL" id="RRJ30583.1"/>
    </source>
</evidence>
<proteinExistence type="predicted"/>
<dbReference type="InterPro" id="IPR007152">
    <property type="entry name" value="DUF354"/>
</dbReference>
<dbReference type="SUPFAM" id="SSF53756">
    <property type="entry name" value="UDP-Glycosyltransferase/glycogen phosphorylase"/>
    <property type="match status" value="1"/>
</dbReference>
<dbReference type="AlphaFoldDB" id="A0A3P3RDQ7"/>
<accession>A0A3P3RDQ7</accession>
<keyword evidence="2" id="KW-1185">Reference proteome</keyword>
<protein>
    <submittedName>
        <fullName evidence="1">DUF354 domain-containing protein</fullName>
    </submittedName>
</protein>
<name>A0A3P3RDQ7_9EURY</name>
<evidence type="ECO:0000313" key="2">
    <source>
        <dbReference type="Proteomes" id="UP000282322"/>
    </source>
</evidence>
<sequence length="340" mass="38063">MHYCITIQHPAHVHFFKHAVRELRSDGHEVSVFARDKEVAVDLLEAYDIDHEVLVNGQSNGIQGLLVDQPRWEYRLLQRAREEQPDVMAAIGGTAAAHVATICGATSVVFTDTEHAPGNAITFPFADEIWTPTCFTDETRTQHERYDGYHELAYLHPNRFDPDPSVLDSVGLEPDERYVVLRLVSWDASHDVGESGFDDVTDVVDRLEATGARVLITSETELPSTLEDNRATVAPHRMHDLLAYADLFVGEGATMAVESAVLGTPAVYVNTLRMGYTDEIEAKYGLLYNCQGSYRHHNALETAVDILTTDTDWDERRQRLLAETVDTTDVILNALDDNRN</sequence>
<dbReference type="PANTHER" id="PTHR39662">
    <property type="entry name" value="DUF354 DOMAIN-CONTAINING PROTEIN-RELATED"/>
    <property type="match status" value="1"/>
</dbReference>
<reference evidence="1 2" key="1">
    <citation type="submission" date="2018-11" db="EMBL/GenBank/DDBJ databases">
        <title>Taxonoimc description of Halomarina strain SPP-AMP-1.</title>
        <authorList>
            <person name="Pal Y."/>
            <person name="Srinivasana K."/>
            <person name="Verma A."/>
            <person name="Kumar P."/>
        </authorList>
    </citation>
    <scope>NUCLEOTIDE SEQUENCE [LARGE SCALE GENOMIC DNA]</scope>
    <source>
        <strain evidence="1 2">SPP-AMP-1</strain>
    </source>
</reference>
<dbReference type="PIRSF" id="PIRSF005357">
    <property type="entry name" value="UCP005357"/>
    <property type="match status" value="1"/>
</dbReference>
<organism evidence="1 2">
    <name type="scientific">Halocatena pleomorpha</name>
    <dbReference type="NCBI Taxonomy" id="1785090"/>
    <lineage>
        <taxon>Archaea</taxon>
        <taxon>Methanobacteriati</taxon>
        <taxon>Methanobacteriota</taxon>
        <taxon>Stenosarchaea group</taxon>
        <taxon>Halobacteria</taxon>
        <taxon>Halobacteriales</taxon>
        <taxon>Natronomonadaceae</taxon>
        <taxon>Halocatena</taxon>
    </lineage>
</organism>